<dbReference type="Proteomes" id="UP000619355">
    <property type="component" value="Unassembled WGS sequence"/>
</dbReference>
<keyword evidence="2" id="KW-0812">Transmembrane</keyword>
<proteinExistence type="predicted"/>
<keyword evidence="4" id="KW-1185">Reference proteome</keyword>
<feature type="transmembrane region" description="Helical" evidence="2">
    <location>
        <begin position="113"/>
        <end position="137"/>
    </location>
</feature>
<feature type="transmembrane region" description="Helical" evidence="2">
    <location>
        <begin position="20"/>
        <end position="38"/>
    </location>
</feature>
<feature type="transmembrane region" description="Helical" evidence="2">
    <location>
        <begin position="72"/>
        <end position="92"/>
    </location>
</feature>
<feature type="compositionally biased region" description="Low complexity" evidence="1">
    <location>
        <begin position="165"/>
        <end position="180"/>
    </location>
</feature>
<feature type="region of interest" description="Disordered" evidence="1">
    <location>
        <begin position="165"/>
        <end position="189"/>
    </location>
</feature>
<name>A0A919KFR8_9ACTN</name>
<reference evidence="4" key="1">
    <citation type="journal article" date="2019" name="Int. J. Syst. Evol. Microbiol.">
        <title>The Global Catalogue of Microorganisms (GCM) 10K type strain sequencing project: providing services to taxonomists for standard genome sequencing and annotation.</title>
        <authorList>
            <consortium name="The Broad Institute Genomics Platform"/>
            <consortium name="The Broad Institute Genome Sequencing Center for Infectious Disease"/>
            <person name="Wu L."/>
            <person name="Ma J."/>
        </authorList>
    </citation>
    <scope>NUCLEOTIDE SEQUENCE [LARGE SCALE GENOMIC DNA]</scope>
    <source>
        <strain evidence="4">JCM 4253</strain>
    </source>
</reference>
<dbReference type="RefSeq" id="WP_189986442.1">
    <property type="nucleotide sequence ID" value="NZ_BNBF01000038.1"/>
</dbReference>
<comment type="caution">
    <text evidence="3">The sequence shown here is derived from an EMBL/GenBank/DDBJ whole genome shotgun (WGS) entry which is preliminary data.</text>
</comment>
<dbReference type="AlphaFoldDB" id="A0A919KFR8"/>
<protein>
    <recommendedName>
        <fullName evidence="5">Integral membrane protein</fullName>
    </recommendedName>
</protein>
<evidence type="ECO:0000313" key="3">
    <source>
        <dbReference type="EMBL" id="GHG75552.1"/>
    </source>
</evidence>
<evidence type="ECO:0000256" key="1">
    <source>
        <dbReference type="SAM" id="MobiDB-lite"/>
    </source>
</evidence>
<evidence type="ECO:0000313" key="4">
    <source>
        <dbReference type="Proteomes" id="UP000619355"/>
    </source>
</evidence>
<evidence type="ECO:0008006" key="5">
    <source>
        <dbReference type="Google" id="ProtNLM"/>
    </source>
</evidence>
<gene>
    <name evidence="3" type="ORF">GCM10018980_73020</name>
</gene>
<sequence>MTSSAGRLLAAQHAPMDDKVLILINVAVILLISAIVIVSQFHVREVRAQTYLWCALLGVRGVLPPGPSEATVPGVTFLVIGLAFSLGFGYYRGRTIPMWRDGTGRLLRKGNRLTLVLWLSNLLERFVVGAIAAVFFGEPFNGTAVWLSVGVTLAAQQWAMQRRAPGITGQGPQPTPGNRTTADRHPQDR</sequence>
<keyword evidence="2" id="KW-0472">Membrane</keyword>
<keyword evidence="2" id="KW-1133">Transmembrane helix</keyword>
<organism evidence="3 4">
    <name type="scientific">Streptomyces capoamus</name>
    <dbReference type="NCBI Taxonomy" id="68183"/>
    <lineage>
        <taxon>Bacteria</taxon>
        <taxon>Bacillati</taxon>
        <taxon>Actinomycetota</taxon>
        <taxon>Actinomycetes</taxon>
        <taxon>Kitasatosporales</taxon>
        <taxon>Streptomycetaceae</taxon>
        <taxon>Streptomyces</taxon>
    </lineage>
</organism>
<accession>A0A919KFR8</accession>
<evidence type="ECO:0000256" key="2">
    <source>
        <dbReference type="SAM" id="Phobius"/>
    </source>
</evidence>
<dbReference type="EMBL" id="BNBF01000038">
    <property type="protein sequence ID" value="GHG75552.1"/>
    <property type="molecule type" value="Genomic_DNA"/>
</dbReference>